<evidence type="ECO:0000256" key="2">
    <source>
        <dbReference type="ARBA" id="ARBA00022692"/>
    </source>
</evidence>
<feature type="transmembrane region" description="Helical" evidence="6">
    <location>
        <begin position="101"/>
        <end position="118"/>
    </location>
</feature>
<organism evidence="7 8">
    <name type="scientific">Gomphillus americanus</name>
    <dbReference type="NCBI Taxonomy" id="1940652"/>
    <lineage>
        <taxon>Eukaryota</taxon>
        <taxon>Fungi</taxon>
        <taxon>Dikarya</taxon>
        <taxon>Ascomycota</taxon>
        <taxon>Pezizomycotina</taxon>
        <taxon>Lecanoromycetes</taxon>
        <taxon>OSLEUM clade</taxon>
        <taxon>Ostropomycetidae</taxon>
        <taxon>Ostropales</taxon>
        <taxon>Graphidaceae</taxon>
        <taxon>Gomphilloideae</taxon>
        <taxon>Gomphillus</taxon>
    </lineage>
</organism>
<dbReference type="EMBL" id="CAJPDQ010000017">
    <property type="protein sequence ID" value="CAF9921752.1"/>
    <property type="molecule type" value="Genomic_DNA"/>
</dbReference>
<feature type="region of interest" description="Disordered" evidence="5">
    <location>
        <begin position="1"/>
        <end position="32"/>
    </location>
</feature>
<name>A0A8H3FFF8_9LECA</name>
<dbReference type="GO" id="GO:0016020">
    <property type="term" value="C:membrane"/>
    <property type="evidence" value="ECO:0007669"/>
    <property type="project" value="UniProtKB-SubCell"/>
</dbReference>
<accession>A0A8H3FFF8</accession>
<proteinExistence type="predicted"/>
<dbReference type="AlphaFoldDB" id="A0A8H3FFF8"/>
<keyword evidence="8" id="KW-1185">Reference proteome</keyword>
<feature type="transmembrane region" description="Helical" evidence="6">
    <location>
        <begin position="130"/>
        <end position="148"/>
    </location>
</feature>
<evidence type="ECO:0000256" key="6">
    <source>
        <dbReference type="SAM" id="Phobius"/>
    </source>
</evidence>
<evidence type="ECO:0000256" key="4">
    <source>
        <dbReference type="ARBA" id="ARBA00023136"/>
    </source>
</evidence>
<evidence type="ECO:0000256" key="5">
    <source>
        <dbReference type="SAM" id="MobiDB-lite"/>
    </source>
</evidence>
<gene>
    <name evidence="7" type="ORF">GOMPHAMPRED_002384</name>
</gene>
<keyword evidence="3 6" id="KW-1133">Transmembrane helix</keyword>
<dbReference type="OrthoDB" id="5546837at2759"/>
<evidence type="ECO:0000256" key="3">
    <source>
        <dbReference type="ARBA" id="ARBA00022989"/>
    </source>
</evidence>
<evidence type="ECO:0000313" key="7">
    <source>
        <dbReference type="EMBL" id="CAF9921752.1"/>
    </source>
</evidence>
<dbReference type="PANTHER" id="PTHR36460">
    <property type="entry name" value="UPF0132 DOMAIN PROTEIN (AFU_ORTHOLOGUE AFUA_3G10255)"/>
    <property type="match status" value="1"/>
</dbReference>
<keyword evidence="4 6" id="KW-0472">Membrane</keyword>
<reference evidence="7" key="1">
    <citation type="submission" date="2021-03" db="EMBL/GenBank/DDBJ databases">
        <authorList>
            <person name="Tagirdzhanova G."/>
        </authorList>
    </citation>
    <scope>NUCLEOTIDE SEQUENCE</scope>
</reference>
<dbReference type="Proteomes" id="UP000664169">
    <property type="component" value="Unassembled WGS sequence"/>
</dbReference>
<protein>
    <submittedName>
        <fullName evidence="7">Uncharacterized protein</fullName>
    </submittedName>
</protein>
<sequence>MDFAPYQDTAPDQRRALSPASTPRRELSRSPPAGIQRNIASAIQSSQLPPPSHFGADIENDAPNAPTYNNTGGIVGSGGARRYHVNLFENSLPMRLDYEAVAAYVMLPPAGAVILLLIEHKSDYVRFHAWQSALLFTGTFIFHLIFSFSQIASWIMFSIDLILMGLLSYKAYQDADNLDRFELPFIGRIASNWVDAE</sequence>
<evidence type="ECO:0000313" key="8">
    <source>
        <dbReference type="Proteomes" id="UP000664169"/>
    </source>
</evidence>
<keyword evidence="2 6" id="KW-0812">Transmembrane</keyword>
<dbReference type="PANTHER" id="PTHR36460:SF1">
    <property type="entry name" value="UPF0132 DOMAIN PROTEIN (AFU_ORTHOLOGUE AFUA_3G10255)"/>
    <property type="match status" value="1"/>
</dbReference>
<comment type="caution">
    <text evidence="7">The sequence shown here is derived from an EMBL/GenBank/DDBJ whole genome shotgun (WGS) entry which is preliminary data.</text>
</comment>
<comment type="subcellular location">
    <subcellularLocation>
        <location evidence="1">Membrane</location>
        <topology evidence="1">Multi-pass membrane protein</topology>
    </subcellularLocation>
</comment>
<evidence type="ECO:0000256" key="1">
    <source>
        <dbReference type="ARBA" id="ARBA00004141"/>
    </source>
</evidence>
<feature type="region of interest" description="Disordered" evidence="5">
    <location>
        <begin position="46"/>
        <end position="71"/>
    </location>
</feature>